<evidence type="ECO:0000256" key="1">
    <source>
        <dbReference type="ARBA" id="ARBA00004741"/>
    </source>
</evidence>
<dbReference type="GO" id="GO:0004664">
    <property type="term" value="F:prephenate dehydratase activity"/>
    <property type="evidence" value="ECO:0007669"/>
    <property type="project" value="UniProtKB-EC"/>
</dbReference>
<dbReference type="PROSITE" id="PS51671">
    <property type="entry name" value="ACT"/>
    <property type="match status" value="1"/>
</dbReference>
<keyword evidence="5" id="KW-0057">Aromatic amino acid biosynthesis</keyword>
<dbReference type="eggNOG" id="COG0077">
    <property type="taxonomic scope" value="Bacteria"/>
</dbReference>
<evidence type="ECO:0000259" key="10">
    <source>
        <dbReference type="PROSITE" id="PS51671"/>
    </source>
</evidence>
<organism evidence="11 12">
    <name type="scientific">Adlercreutzia caecimuris B7</name>
    <dbReference type="NCBI Taxonomy" id="1235794"/>
    <lineage>
        <taxon>Bacteria</taxon>
        <taxon>Bacillati</taxon>
        <taxon>Actinomycetota</taxon>
        <taxon>Coriobacteriia</taxon>
        <taxon>Eggerthellales</taxon>
        <taxon>Eggerthellaceae</taxon>
        <taxon>Adlercreutzia</taxon>
    </lineage>
</organism>
<dbReference type="PANTHER" id="PTHR21022:SF19">
    <property type="entry name" value="PREPHENATE DEHYDRATASE-RELATED"/>
    <property type="match status" value="1"/>
</dbReference>
<dbReference type="EC" id="4.2.1.51" evidence="2"/>
<evidence type="ECO:0000256" key="8">
    <source>
        <dbReference type="ARBA" id="ARBA00047848"/>
    </source>
</evidence>
<keyword evidence="4" id="KW-0028">Amino-acid biosynthesis</keyword>
<keyword evidence="12" id="KW-1185">Reference proteome</keyword>
<dbReference type="GO" id="GO:0005737">
    <property type="term" value="C:cytoplasm"/>
    <property type="evidence" value="ECO:0007669"/>
    <property type="project" value="TreeGrafter"/>
</dbReference>
<protein>
    <recommendedName>
        <fullName evidence="3">Prephenate dehydratase</fullName>
        <ecNumber evidence="2">4.2.1.51</ecNumber>
    </recommendedName>
</protein>
<dbReference type="PROSITE" id="PS51171">
    <property type="entry name" value="PREPHENATE_DEHYDR_3"/>
    <property type="match status" value="1"/>
</dbReference>
<proteinExistence type="predicted"/>
<dbReference type="Gene3D" id="3.40.190.10">
    <property type="entry name" value="Periplasmic binding protein-like II"/>
    <property type="match status" value="2"/>
</dbReference>
<evidence type="ECO:0000313" key="12">
    <source>
        <dbReference type="Proteomes" id="UP000014204"/>
    </source>
</evidence>
<gene>
    <name evidence="11" type="ORF">C811_00773</name>
</gene>
<keyword evidence="7" id="KW-0456">Lyase</keyword>
<evidence type="ECO:0000256" key="4">
    <source>
        <dbReference type="ARBA" id="ARBA00022605"/>
    </source>
</evidence>
<dbReference type="PANTHER" id="PTHR21022">
    <property type="entry name" value="PREPHENATE DEHYDRATASE P PROTEIN"/>
    <property type="match status" value="1"/>
</dbReference>
<sequence>MLEMRRYVQGVAAWCCCMVLLHGVAAWVAAAEVSRLGLWEAASKHAALPVAVGLARSSARFLRPGRLLHPSRTALASAVKTFIMIDDRFGATDWHPMSYDNSIAFLGPAGTYSNEAALRFAARLGIEEPRLVECTSFDEVFDCVDDGVTRFGVVGKENSLEGPVTATLDNFAFRTDAVILAEEVINVSHCLVAHPDAELDTIVRVASHPQGIAQCRRFLATELPGRTTLAVSSTAESARLAAADPTCAGISNALAAELHGAKVLCRNIQDNPENQTAFALVGRLPDAELISGDRHKTSLALFLRADKPGALQMILSEFTYADINLTMLQSRPTKKQLGDYMFFVELDGSIHDFDVQTALDCLRLKLREVKVLGSYPVE</sequence>
<dbReference type="Pfam" id="PF00800">
    <property type="entry name" value="PDT"/>
    <property type="match status" value="1"/>
</dbReference>
<evidence type="ECO:0000259" key="9">
    <source>
        <dbReference type="PROSITE" id="PS51171"/>
    </source>
</evidence>
<dbReference type="SUPFAM" id="SSF53850">
    <property type="entry name" value="Periplasmic binding protein-like II"/>
    <property type="match status" value="1"/>
</dbReference>
<evidence type="ECO:0000256" key="6">
    <source>
        <dbReference type="ARBA" id="ARBA00023222"/>
    </source>
</evidence>
<dbReference type="GO" id="GO:0009094">
    <property type="term" value="P:L-phenylalanine biosynthetic process"/>
    <property type="evidence" value="ECO:0007669"/>
    <property type="project" value="UniProtKB-UniPathway"/>
</dbReference>
<dbReference type="AlphaFoldDB" id="R9KXX2"/>
<comment type="catalytic activity">
    <reaction evidence="8">
        <text>prephenate + H(+) = 3-phenylpyruvate + CO2 + H2O</text>
        <dbReference type="Rhea" id="RHEA:21648"/>
        <dbReference type="ChEBI" id="CHEBI:15377"/>
        <dbReference type="ChEBI" id="CHEBI:15378"/>
        <dbReference type="ChEBI" id="CHEBI:16526"/>
        <dbReference type="ChEBI" id="CHEBI:18005"/>
        <dbReference type="ChEBI" id="CHEBI:29934"/>
        <dbReference type="EC" id="4.2.1.51"/>
    </reaction>
</comment>
<dbReference type="UniPathway" id="UPA00121">
    <property type="reaction ID" value="UER00345"/>
</dbReference>
<dbReference type="HOGENOM" id="CLU_035008_0_2_11"/>
<dbReference type="STRING" id="1235794.C811_00773"/>
<name>R9KXX2_9ACTN</name>
<reference evidence="11 12" key="1">
    <citation type="submission" date="2013-04" db="EMBL/GenBank/DDBJ databases">
        <title>The Genome Sequence of Enterorhabdus caecimuris B7.</title>
        <authorList>
            <consortium name="The Broad Institute Genomics Platform"/>
            <consortium name="The Broad Institute Genome Sequencing Center for Infectious Disease"/>
            <person name="Earl A."/>
            <person name="Xavier R."/>
            <person name="Elson C."/>
            <person name="Duck W."/>
            <person name="Walker B."/>
            <person name="Young S."/>
            <person name="Zeng Q."/>
            <person name="Gargeya S."/>
            <person name="Fitzgerald M."/>
            <person name="Haas B."/>
            <person name="Abouelleil A."/>
            <person name="Allen A.W."/>
            <person name="Alvarado L."/>
            <person name="Arachchi H.M."/>
            <person name="Berlin A.M."/>
            <person name="Chapman S.B."/>
            <person name="Gainer-Dewar J."/>
            <person name="Goldberg J."/>
            <person name="Griggs A."/>
            <person name="Gujja S."/>
            <person name="Hansen M."/>
            <person name="Howarth C."/>
            <person name="Imamovic A."/>
            <person name="Ireland A."/>
            <person name="Larimer J."/>
            <person name="McCowan C."/>
            <person name="Murphy C."/>
            <person name="Pearson M."/>
            <person name="Poon T.W."/>
            <person name="Priest M."/>
            <person name="Roberts A."/>
            <person name="Saif S."/>
            <person name="Shea T."/>
            <person name="Sisk P."/>
            <person name="Sykes S."/>
            <person name="Wortman J."/>
            <person name="Nusbaum C."/>
            <person name="Birren B."/>
        </authorList>
    </citation>
    <scope>NUCLEOTIDE SEQUENCE [LARGE SCALE GENOMIC DNA]</scope>
    <source>
        <strain evidence="11 12">B7</strain>
    </source>
</reference>
<dbReference type="CDD" id="cd13532">
    <property type="entry name" value="PBP2_PDT_like"/>
    <property type="match status" value="1"/>
</dbReference>
<dbReference type="EMBL" id="ASSY01000007">
    <property type="protein sequence ID" value="EOS51374.1"/>
    <property type="molecule type" value="Genomic_DNA"/>
</dbReference>
<dbReference type="InterPro" id="IPR001086">
    <property type="entry name" value="Preph_deHydtase"/>
</dbReference>
<evidence type="ECO:0000256" key="2">
    <source>
        <dbReference type="ARBA" id="ARBA00013147"/>
    </source>
</evidence>
<feature type="domain" description="Prephenate dehydratase" evidence="9">
    <location>
        <begin position="102"/>
        <end position="283"/>
    </location>
</feature>
<dbReference type="NCBIfam" id="NF008865">
    <property type="entry name" value="PRK11898.1"/>
    <property type="match status" value="1"/>
</dbReference>
<dbReference type="InterPro" id="IPR045865">
    <property type="entry name" value="ACT-like_dom_sf"/>
</dbReference>
<comment type="pathway">
    <text evidence="1">Amino-acid biosynthesis; L-phenylalanine biosynthesis; phenylpyruvate from prephenate: step 1/1.</text>
</comment>
<evidence type="ECO:0000256" key="3">
    <source>
        <dbReference type="ARBA" id="ARBA00021872"/>
    </source>
</evidence>
<dbReference type="Gene3D" id="3.30.70.260">
    <property type="match status" value="1"/>
</dbReference>
<accession>R9KXX2</accession>
<dbReference type="PATRIC" id="fig|1235794.3.peg.755"/>
<keyword evidence="6" id="KW-0584">Phenylalanine biosynthesis</keyword>
<evidence type="ECO:0000313" key="11">
    <source>
        <dbReference type="EMBL" id="EOS51374.1"/>
    </source>
</evidence>
<dbReference type="SUPFAM" id="SSF55021">
    <property type="entry name" value="ACT-like"/>
    <property type="match status" value="1"/>
</dbReference>
<feature type="domain" description="ACT" evidence="10">
    <location>
        <begin position="299"/>
        <end position="376"/>
    </location>
</feature>
<evidence type="ECO:0000256" key="5">
    <source>
        <dbReference type="ARBA" id="ARBA00023141"/>
    </source>
</evidence>
<dbReference type="Proteomes" id="UP000014204">
    <property type="component" value="Unassembled WGS sequence"/>
</dbReference>
<comment type="caution">
    <text evidence="11">The sequence shown here is derived from an EMBL/GenBank/DDBJ whole genome shotgun (WGS) entry which is preliminary data.</text>
</comment>
<dbReference type="InterPro" id="IPR002912">
    <property type="entry name" value="ACT_dom"/>
</dbReference>
<dbReference type="CDD" id="cd04905">
    <property type="entry name" value="ACT_CM-PDT"/>
    <property type="match status" value="1"/>
</dbReference>
<evidence type="ECO:0000256" key="7">
    <source>
        <dbReference type="ARBA" id="ARBA00023239"/>
    </source>
</evidence>